<keyword evidence="2" id="KW-0328">Glycosyltransferase</keyword>
<accession>A0A428MUE8</accession>
<dbReference type="AlphaFoldDB" id="A0A428MUE8"/>
<name>A0A428MUE8_9BACI</name>
<organism evidence="5 6">
    <name type="scientific">Salibacterium salarium</name>
    <dbReference type="NCBI Taxonomy" id="284579"/>
    <lineage>
        <taxon>Bacteria</taxon>
        <taxon>Bacillati</taxon>
        <taxon>Bacillota</taxon>
        <taxon>Bacilli</taxon>
        <taxon>Bacillales</taxon>
        <taxon>Bacillaceae</taxon>
    </lineage>
</organism>
<dbReference type="Gene3D" id="3.90.550.10">
    <property type="entry name" value="Spore Coat Polysaccharide Biosynthesis Protein SpsA, Chain A"/>
    <property type="match status" value="1"/>
</dbReference>
<keyword evidence="6" id="KW-1185">Reference proteome</keyword>
<dbReference type="InterPro" id="IPR001173">
    <property type="entry name" value="Glyco_trans_2-like"/>
</dbReference>
<dbReference type="InterPro" id="IPR050834">
    <property type="entry name" value="Glycosyltransf_2"/>
</dbReference>
<evidence type="ECO:0000256" key="2">
    <source>
        <dbReference type="ARBA" id="ARBA00022676"/>
    </source>
</evidence>
<dbReference type="RefSeq" id="WP_125561889.1">
    <property type="nucleotide sequence ID" value="NZ_RBVX01000052.1"/>
</dbReference>
<keyword evidence="3 5" id="KW-0808">Transferase</keyword>
<feature type="domain" description="Glycosyltransferase 2-like" evidence="4">
    <location>
        <begin position="7"/>
        <end position="163"/>
    </location>
</feature>
<dbReference type="SUPFAM" id="SSF53448">
    <property type="entry name" value="Nucleotide-diphospho-sugar transferases"/>
    <property type="match status" value="1"/>
</dbReference>
<dbReference type="OrthoDB" id="9815829at2"/>
<gene>
    <name evidence="5" type="ORF">D7Z54_29475</name>
</gene>
<reference evidence="5 6" key="1">
    <citation type="submission" date="2018-10" db="EMBL/GenBank/DDBJ databases">
        <title>Draft genome sequence of Bacillus salarius IM0101, isolated from a hypersaline soil in Inner Mongolia, China.</title>
        <authorList>
            <person name="Yamprayoonswat W."/>
            <person name="Boonvisut S."/>
            <person name="Jumpathong W."/>
            <person name="Sittihan S."/>
            <person name="Ruangsuj P."/>
            <person name="Wanthongcharoen S."/>
            <person name="Thongpramul N."/>
            <person name="Pimmason S."/>
            <person name="Yu B."/>
            <person name="Yasawong M."/>
        </authorList>
    </citation>
    <scope>NUCLEOTIDE SEQUENCE [LARGE SCALE GENOMIC DNA]</scope>
    <source>
        <strain evidence="5 6">IM0101</strain>
    </source>
</reference>
<proteinExistence type="inferred from homology"/>
<evidence type="ECO:0000256" key="3">
    <source>
        <dbReference type="ARBA" id="ARBA00022679"/>
    </source>
</evidence>
<dbReference type="PANTHER" id="PTHR43685">
    <property type="entry name" value="GLYCOSYLTRANSFERASE"/>
    <property type="match status" value="1"/>
</dbReference>
<evidence type="ECO:0000313" key="5">
    <source>
        <dbReference type="EMBL" id="RSL29764.1"/>
    </source>
</evidence>
<dbReference type="EMBL" id="RBVX01000052">
    <property type="protein sequence ID" value="RSL29764.1"/>
    <property type="molecule type" value="Genomic_DNA"/>
</dbReference>
<sequence length="288" mass="33417">MLDKSYSVLMSVYHKENPIFLKTSIESMMNQTLKPNEIVIVKDGVLNEGLDEVIVYYKRRNPDLFKVVTLEKNVGLAKALNAGLENCTNELVARMDTDDIAIKERCELQIEEFMKNNELSIVGTMIDEFYDDPSDIISSRLVPCKHEDIVKFSKRRNPFNHPTVMYKKSEVLGCGGYGDYRRNQDLDLFVRMLNSGHIALNINKSLLLFRANKDNLKRRKSLGKCKSYVKLIYNFWKRGHSNMSDVLIVAVSQLIILISPMWVLKWVSNVFLRSNINSKREKEDLYEY</sequence>
<evidence type="ECO:0000256" key="1">
    <source>
        <dbReference type="ARBA" id="ARBA00006739"/>
    </source>
</evidence>
<dbReference type="GO" id="GO:0016757">
    <property type="term" value="F:glycosyltransferase activity"/>
    <property type="evidence" value="ECO:0007669"/>
    <property type="project" value="UniProtKB-KW"/>
</dbReference>
<evidence type="ECO:0000259" key="4">
    <source>
        <dbReference type="Pfam" id="PF00535"/>
    </source>
</evidence>
<evidence type="ECO:0000313" key="6">
    <source>
        <dbReference type="Proteomes" id="UP000275076"/>
    </source>
</evidence>
<comment type="similarity">
    <text evidence="1">Belongs to the glycosyltransferase 2 family.</text>
</comment>
<dbReference type="InterPro" id="IPR029044">
    <property type="entry name" value="Nucleotide-diphossugar_trans"/>
</dbReference>
<dbReference type="PANTHER" id="PTHR43685:SF5">
    <property type="entry name" value="GLYCOSYLTRANSFERASE EPSE-RELATED"/>
    <property type="match status" value="1"/>
</dbReference>
<protein>
    <submittedName>
        <fullName evidence="5">Glycosyltransferase</fullName>
    </submittedName>
</protein>
<dbReference type="Pfam" id="PF00535">
    <property type="entry name" value="Glycos_transf_2"/>
    <property type="match status" value="1"/>
</dbReference>
<dbReference type="Proteomes" id="UP000275076">
    <property type="component" value="Unassembled WGS sequence"/>
</dbReference>
<comment type="caution">
    <text evidence="5">The sequence shown here is derived from an EMBL/GenBank/DDBJ whole genome shotgun (WGS) entry which is preliminary data.</text>
</comment>